<reference evidence="1" key="1">
    <citation type="submission" date="2021-06" db="EMBL/GenBank/DDBJ databases">
        <authorList>
            <person name="Kallberg Y."/>
            <person name="Tangrot J."/>
            <person name="Rosling A."/>
        </authorList>
    </citation>
    <scope>NUCLEOTIDE SEQUENCE</scope>
    <source>
        <strain evidence="1">28 12/20/2015</strain>
    </source>
</reference>
<comment type="caution">
    <text evidence="1">The sequence shown here is derived from an EMBL/GenBank/DDBJ whole genome shotgun (WGS) entry which is preliminary data.</text>
</comment>
<feature type="non-terminal residue" evidence="1">
    <location>
        <position position="1"/>
    </location>
</feature>
<dbReference type="Proteomes" id="UP000789366">
    <property type="component" value="Unassembled WGS sequence"/>
</dbReference>
<accession>A0ACA9NQD2</accession>
<name>A0ACA9NQD2_9GLOM</name>
<keyword evidence="2" id="KW-1185">Reference proteome</keyword>
<organism evidence="1 2">
    <name type="scientific">Cetraspora pellucida</name>
    <dbReference type="NCBI Taxonomy" id="1433469"/>
    <lineage>
        <taxon>Eukaryota</taxon>
        <taxon>Fungi</taxon>
        <taxon>Fungi incertae sedis</taxon>
        <taxon>Mucoromycota</taxon>
        <taxon>Glomeromycotina</taxon>
        <taxon>Glomeromycetes</taxon>
        <taxon>Diversisporales</taxon>
        <taxon>Gigasporaceae</taxon>
        <taxon>Cetraspora</taxon>
    </lineage>
</organism>
<evidence type="ECO:0000313" key="2">
    <source>
        <dbReference type="Proteomes" id="UP000789366"/>
    </source>
</evidence>
<evidence type="ECO:0000313" key="1">
    <source>
        <dbReference type="EMBL" id="CAG8665707.1"/>
    </source>
</evidence>
<protein>
    <submittedName>
        <fullName evidence="1">12443_t:CDS:1</fullName>
    </submittedName>
</protein>
<sequence length="46" mass="5023">KISCFCSAVSLSKGGGAGTKAGFAALKKKRWKQKFGILWLYQMVNN</sequence>
<proteinExistence type="predicted"/>
<gene>
    <name evidence="1" type="ORF">SPELUC_LOCUS9449</name>
</gene>
<dbReference type="EMBL" id="CAJVPW010015898">
    <property type="protein sequence ID" value="CAG8665707.1"/>
    <property type="molecule type" value="Genomic_DNA"/>
</dbReference>